<dbReference type="Gene3D" id="3.40.50.12710">
    <property type="match status" value="1"/>
</dbReference>
<protein>
    <submittedName>
        <fullName evidence="3">TetR family transcriptional regulator</fullName>
    </submittedName>
</protein>
<dbReference type="GO" id="GO:0035243">
    <property type="term" value="F:protein-arginine omega-N symmetric methyltransferase activity"/>
    <property type="evidence" value="ECO:0007669"/>
    <property type="project" value="TreeGrafter"/>
</dbReference>
<keyword evidence="2" id="KW-0808">Transferase</keyword>
<dbReference type="Proteomes" id="UP000681075">
    <property type="component" value="Unassembled WGS sequence"/>
</dbReference>
<evidence type="ECO:0000313" key="3">
    <source>
        <dbReference type="EMBL" id="GIL40418.1"/>
    </source>
</evidence>
<name>A0A8S8X8X2_9PROT</name>
<dbReference type="Pfam" id="PF02636">
    <property type="entry name" value="Methyltransf_28"/>
    <property type="match status" value="1"/>
</dbReference>
<proteinExistence type="predicted"/>
<dbReference type="PANTHER" id="PTHR12049">
    <property type="entry name" value="PROTEIN ARGININE METHYLTRANSFERASE NDUFAF7, MITOCHONDRIAL"/>
    <property type="match status" value="1"/>
</dbReference>
<comment type="caution">
    <text evidence="3">The sequence shown here is derived from an EMBL/GenBank/DDBJ whole genome shotgun (WGS) entry which is preliminary data.</text>
</comment>
<organism evidence="3 4">
    <name type="scientific">Roseiterribacter gracilis</name>
    <dbReference type="NCBI Taxonomy" id="2812848"/>
    <lineage>
        <taxon>Bacteria</taxon>
        <taxon>Pseudomonadati</taxon>
        <taxon>Pseudomonadota</taxon>
        <taxon>Alphaproteobacteria</taxon>
        <taxon>Rhodospirillales</taxon>
        <taxon>Roseiterribacteraceae</taxon>
        <taxon>Roseiterribacter</taxon>
    </lineage>
</organism>
<dbReference type="PANTHER" id="PTHR12049:SF7">
    <property type="entry name" value="PROTEIN ARGININE METHYLTRANSFERASE NDUFAF7, MITOCHONDRIAL"/>
    <property type="match status" value="1"/>
</dbReference>
<dbReference type="SUPFAM" id="SSF53335">
    <property type="entry name" value="S-adenosyl-L-methionine-dependent methyltransferases"/>
    <property type="match status" value="1"/>
</dbReference>
<keyword evidence="1" id="KW-0489">Methyltransferase</keyword>
<evidence type="ECO:0000313" key="4">
    <source>
        <dbReference type="Proteomes" id="UP000681075"/>
    </source>
</evidence>
<dbReference type="InterPro" id="IPR029063">
    <property type="entry name" value="SAM-dependent_MTases_sf"/>
</dbReference>
<gene>
    <name evidence="3" type="ORF">TMPK1_26550</name>
</gene>
<sequence>MTPLGRLLARRIELSGPIPVAVFMAEALGHPAHGYYVTRDPLGARGDFTTAPEISQLFGESLAVWAIETWQRMGAPSRAHLVELGPGRGTLLQDLLRVAKAAPDFAAAVDLHLVETSPTLRAAQAQRLDRYGPRWHQSFDTVPDDAPLLLIANELFDALPIRQFVRVDGAWHERLVGLDENGAGFRFVLAPGRSPLAAGIAPSDAPDGSVFELSPASLSLMGAIASRIAARTGCALVIDYAGGVGDTLQAVRGHARADVLVDPGESDLTAHVDFTALARVARESGAVAHGPLGQGELLQRLGITARFDALCERATDTQAKTLASGLTRLVSDDGMGVLFRAIAIGTDGLVPCGFEECGVETVE</sequence>
<dbReference type="GO" id="GO:0032259">
    <property type="term" value="P:methylation"/>
    <property type="evidence" value="ECO:0007669"/>
    <property type="project" value="UniProtKB-KW"/>
</dbReference>
<dbReference type="InterPro" id="IPR038375">
    <property type="entry name" value="NDUFAF7_sf"/>
</dbReference>
<reference evidence="3" key="1">
    <citation type="submission" date="2021-02" db="EMBL/GenBank/DDBJ databases">
        <title>Genome sequence of Rhodospirillales sp. strain TMPK1 isolated from soil.</title>
        <authorList>
            <person name="Nakai R."/>
            <person name="Kusada H."/>
            <person name="Tamaki H."/>
        </authorList>
    </citation>
    <scope>NUCLEOTIDE SEQUENCE</scope>
    <source>
        <strain evidence="3">TMPK1</strain>
    </source>
</reference>
<evidence type="ECO:0000256" key="2">
    <source>
        <dbReference type="ARBA" id="ARBA00022679"/>
    </source>
</evidence>
<dbReference type="EMBL" id="BOPV01000001">
    <property type="protein sequence ID" value="GIL40418.1"/>
    <property type="molecule type" value="Genomic_DNA"/>
</dbReference>
<keyword evidence="4" id="KW-1185">Reference proteome</keyword>
<accession>A0A8S8X8X2</accession>
<evidence type="ECO:0000256" key="1">
    <source>
        <dbReference type="ARBA" id="ARBA00022603"/>
    </source>
</evidence>
<dbReference type="InterPro" id="IPR003788">
    <property type="entry name" value="NDUFAF7"/>
</dbReference>
<dbReference type="AlphaFoldDB" id="A0A8S8X8X2"/>
<dbReference type="RefSeq" id="WP_420243516.1">
    <property type="nucleotide sequence ID" value="NZ_BOPV01000001.1"/>
</dbReference>